<proteinExistence type="predicted"/>
<keyword evidence="2" id="KW-1185">Reference proteome</keyword>
<sequence>MKKKRVVIILILLVILGFAGYAYLYQGHRDIASEKESYLVTANSIFSEFQTSEAKANQKYLDKTIEVYGKISSVDPEANSIIIDEKLFVVFKEKIKPEELMVLSNVKVKGRFIGYDDLLGELKMDECSLVK</sequence>
<accession>A0ABY5IX63</accession>
<dbReference type="EMBL" id="CP101751">
    <property type="protein sequence ID" value="UUC47249.1"/>
    <property type="molecule type" value="Genomic_DNA"/>
</dbReference>
<dbReference type="InterPro" id="IPR024422">
    <property type="entry name" value="Protein_unknown_function_OB"/>
</dbReference>
<evidence type="ECO:0000313" key="2">
    <source>
        <dbReference type="Proteomes" id="UP001059844"/>
    </source>
</evidence>
<protein>
    <recommendedName>
        <fullName evidence="3">tRNA_anti-like</fullName>
    </recommendedName>
</protein>
<dbReference type="Proteomes" id="UP001059844">
    <property type="component" value="Chromosome"/>
</dbReference>
<evidence type="ECO:0008006" key="3">
    <source>
        <dbReference type="Google" id="ProtNLM"/>
    </source>
</evidence>
<dbReference type="RefSeq" id="WP_256552881.1">
    <property type="nucleotide sequence ID" value="NZ_CP101751.1"/>
</dbReference>
<reference evidence="1" key="1">
    <citation type="submission" date="2022-07" db="EMBL/GenBank/DDBJ databases">
        <title>Isolation, identification, and degradation of a PFOSA degrading strain from sewage treatment plant.</title>
        <authorList>
            <person name="Zhang L."/>
            <person name="Huo Y."/>
        </authorList>
    </citation>
    <scope>NUCLEOTIDE SEQUENCE</scope>
    <source>
        <strain evidence="1">C1</strain>
    </source>
</reference>
<evidence type="ECO:0000313" key="1">
    <source>
        <dbReference type="EMBL" id="UUC47249.1"/>
    </source>
</evidence>
<dbReference type="Pfam" id="PF12869">
    <property type="entry name" value="tRNA_anti-like"/>
    <property type="match status" value="1"/>
</dbReference>
<name>A0ABY5IX63_9FLAO</name>
<gene>
    <name evidence="1" type="ORF">NOX80_08630</name>
</gene>
<organism evidence="1 2">
    <name type="scientific">Flavobacterium cerinum</name>
    <dbReference type="NCBI Taxonomy" id="2502784"/>
    <lineage>
        <taxon>Bacteria</taxon>
        <taxon>Pseudomonadati</taxon>
        <taxon>Bacteroidota</taxon>
        <taxon>Flavobacteriia</taxon>
        <taxon>Flavobacteriales</taxon>
        <taxon>Flavobacteriaceae</taxon>
        <taxon>Flavobacterium</taxon>
    </lineage>
</organism>